<protein>
    <recommendedName>
        <fullName evidence="4">Galactose-1-phosphate uridylyltransferase</fullName>
        <ecNumber evidence="4">2.7.7.12</ecNumber>
    </recommendedName>
</protein>
<dbReference type="GO" id="GO:0006012">
    <property type="term" value="P:galactose metabolic process"/>
    <property type="evidence" value="ECO:0007669"/>
    <property type="project" value="UniProtKB-UniRule"/>
</dbReference>
<dbReference type="STRING" id="1562698.DESAMIL20_1283"/>
<evidence type="ECO:0000256" key="5">
    <source>
        <dbReference type="PIRSR" id="PIRSR000808-1"/>
    </source>
</evidence>
<dbReference type="InterPro" id="IPR036265">
    <property type="entry name" value="HIT-like_sf"/>
</dbReference>
<feature type="active site" description="Tele-UMP-histidine intermediate" evidence="5">
    <location>
        <position position="166"/>
    </location>
</feature>
<dbReference type="Gene3D" id="3.30.428.10">
    <property type="entry name" value="HIT-like"/>
    <property type="match status" value="2"/>
</dbReference>
<name>A0A1X4XW15_9BACT</name>
<proteinExistence type="predicted"/>
<evidence type="ECO:0000256" key="4">
    <source>
        <dbReference type="NCBIfam" id="TIGR00209"/>
    </source>
</evidence>
<dbReference type="NCBIfam" id="TIGR00209">
    <property type="entry name" value="galT_1"/>
    <property type="match status" value="1"/>
</dbReference>
<organism evidence="7 8">
    <name type="scientific">Desulfurella amilsii</name>
    <dbReference type="NCBI Taxonomy" id="1562698"/>
    <lineage>
        <taxon>Bacteria</taxon>
        <taxon>Pseudomonadati</taxon>
        <taxon>Campylobacterota</taxon>
        <taxon>Desulfurellia</taxon>
        <taxon>Desulfurellales</taxon>
        <taxon>Desulfurellaceae</taxon>
        <taxon>Desulfurella</taxon>
    </lineage>
</organism>
<accession>A0A1X4XW15</accession>
<dbReference type="RefSeq" id="WP_086033965.1">
    <property type="nucleotide sequence ID" value="NZ_MDSU01000018.1"/>
</dbReference>
<dbReference type="InterPro" id="IPR001937">
    <property type="entry name" value="GalP_UDPtransf1"/>
</dbReference>
<dbReference type="OrthoDB" id="9769064at2"/>
<feature type="domain" description="Galactose-1-phosphate uridyl transferase N-terminal" evidence="6">
    <location>
        <begin position="3"/>
        <end position="176"/>
    </location>
</feature>
<dbReference type="SUPFAM" id="SSF54197">
    <property type="entry name" value="HIT-like"/>
    <property type="match status" value="2"/>
</dbReference>
<evidence type="ECO:0000259" key="6">
    <source>
        <dbReference type="Pfam" id="PF01087"/>
    </source>
</evidence>
<sequence>MSELRKDPIIERWVIISTERGKRPHDFKQEEQIKISGGFCPFDPGNEKYVPPEIYAVRAPGSQPNDPNWTLRVVPNKFPALGIEGDSDKHAVGMYDVMNGIGAHEVIIETPNHAETLDDMPLDRMKDVIFAYKARIEDLKKDKRMKYVLVFKNYGAVAGASLEHSHSQLIALPIIPKRPLELFGGSKIYFSYKDRCPFCDIIRQELNDKVRLIEETKHFISITPFASRSPFEVSILPKKHNAHFEFEDAEILYDFTYILQNTLKRLKIALDNPPYNFVLINGAFIFDHDDYFHWHLDITPRLTKIAGFEWGSGFYINPTPPEDATKYLREITL</sequence>
<dbReference type="PANTHER" id="PTHR42763:SF1">
    <property type="entry name" value="UDP-GLUCOSE--HEXOSE-1-PHOSPHATE URIDYLYLTRANSFERASE"/>
    <property type="match status" value="1"/>
</dbReference>
<evidence type="ECO:0000256" key="3">
    <source>
        <dbReference type="ARBA" id="ARBA00023277"/>
    </source>
</evidence>
<dbReference type="InterPro" id="IPR005849">
    <property type="entry name" value="GalP_Utransf_N"/>
</dbReference>
<dbReference type="EMBL" id="MDSU01000018">
    <property type="protein sequence ID" value="OSS41730.1"/>
    <property type="molecule type" value="Genomic_DNA"/>
</dbReference>
<dbReference type="AlphaFoldDB" id="A0A1X4XW15"/>
<evidence type="ECO:0000256" key="1">
    <source>
        <dbReference type="ARBA" id="ARBA00022679"/>
    </source>
</evidence>
<dbReference type="GO" id="GO:0008270">
    <property type="term" value="F:zinc ion binding"/>
    <property type="evidence" value="ECO:0007669"/>
    <property type="project" value="InterPro"/>
</dbReference>
<evidence type="ECO:0000313" key="7">
    <source>
        <dbReference type="EMBL" id="OSS41730.1"/>
    </source>
</evidence>
<dbReference type="Pfam" id="PF01087">
    <property type="entry name" value="GalP_UDP_transf"/>
    <property type="match status" value="1"/>
</dbReference>
<comment type="caution">
    <text evidence="7">The sequence shown here is derived from an EMBL/GenBank/DDBJ whole genome shotgun (WGS) entry which is preliminary data.</text>
</comment>
<dbReference type="Proteomes" id="UP000194141">
    <property type="component" value="Unassembled WGS sequence"/>
</dbReference>
<evidence type="ECO:0000256" key="2">
    <source>
        <dbReference type="ARBA" id="ARBA00022695"/>
    </source>
</evidence>
<dbReference type="GO" id="GO:0008108">
    <property type="term" value="F:UDP-glucose:hexose-1-phosphate uridylyltransferase activity"/>
    <property type="evidence" value="ECO:0007669"/>
    <property type="project" value="UniProtKB-UniRule"/>
</dbReference>
<gene>
    <name evidence="7" type="ORF">DESAMIL20_1283</name>
</gene>
<dbReference type="PIRSF" id="PIRSF000808">
    <property type="entry name" value="GalT"/>
    <property type="match status" value="1"/>
</dbReference>
<keyword evidence="2 7" id="KW-0548">Nucleotidyltransferase</keyword>
<evidence type="ECO:0000313" key="8">
    <source>
        <dbReference type="Proteomes" id="UP000194141"/>
    </source>
</evidence>
<keyword evidence="1 7" id="KW-0808">Transferase</keyword>
<keyword evidence="8" id="KW-1185">Reference proteome</keyword>
<dbReference type="InterPro" id="IPR053177">
    <property type="entry name" value="ADP-glucose_phosphorylase"/>
</dbReference>
<dbReference type="PANTHER" id="PTHR42763">
    <property type="entry name" value="ADP-GLUCOSE PHOSPHORYLASE"/>
    <property type="match status" value="1"/>
</dbReference>
<keyword evidence="3" id="KW-0119">Carbohydrate metabolism</keyword>
<dbReference type="EC" id="2.7.7.12" evidence="4"/>
<reference evidence="7 8" key="1">
    <citation type="journal article" date="2017" name="Front. Microbiol.">
        <title>Genome Sequence of Desulfurella amilsii Strain TR1 and Comparative Genomics of Desulfurellaceae Family.</title>
        <authorList>
            <person name="Florentino A.P."/>
            <person name="Stams A.J."/>
            <person name="Sanchez-Andrea I."/>
        </authorList>
    </citation>
    <scope>NUCLEOTIDE SEQUENCE [LARGE SCALE GENOMIC DNA]</scope>
    <source>
        <strain evidence="7 8">TR1</strain>
    </source>
</reference>